<organism evidence="3 4">
    <name type="scientific">Halopenitus salinus</name>
    <dbReference type="NCBI Taxonomy" id="1198295"/>
    <lineage>
        <taxon>Archaea</taxon>
        <taxon>Methanobacteriati</taxon>
        <taxon>Methanobacteriota</taxon>
        <taxon>Stenosarchaea group</taxon>
        <taxon>Halobacteria</taxon>
        <taxon>Halobacteriales</taxon>
        <taxon>Haloferacaceae</taxon>
        <taxon>Halopenitus</taxon>
    </lineage>
</organism>
<dbReference type="Pfam" id="PF00903">
    <property type="entry name" value="Glyoxalase"/>
    <property type="match status" value="1"/>
</dbReference>
<dbReference type="InterPro" id="IPR051785">
    <property type="entry name" value="MMCE/EMCE_epimerase"/>
</dbReference>
<dbReference type="RefSeq" id="WP_379743960.1">
    <property type="nucleotide sequence ID" value="NZ_JBHSVN010000001.1"/>
</dbReference>
<sequence length="141" mass="15400">MIGSAHHYGVTVSDMDDALAFYRDTLGMEVVDELSFASEEFSKFVGVEGVDVDIVFLDADGCAVELLEYHDPPGDDANRGVSNNDVGAAHFCLEVDDLDATYEDLRSEGVEFINPPQTLDNGADVAYVYDPDRNVIELLSE</sequence>
<comment type="caution">
    <text evidence="3">The sequence shown here is derived from an EMBL/GenBank/DDBJ whole genome shotgun (WGS) entry which is preliminary data.</text>
</comment>
<proteinExistence type="predicted"/>
<evidence type="ECO:0000256" key="1">
    <source>
        <dbReference type="ARBA" id="ARBA00022723"/>
    </source>
</evidence>
<keyword evidence="4" id="KW-1185">Reference proteome</keyword>
<name>A0ABD5UTN0_9EURY</name>
<accession>A0ABD5UTN0</accession>
<dbReference type="PANTHER" id="PTHR43048:SF3">
    <property type="entry name" value="METHYLMALONYL-COA EPIMERASE, MITOCHONDRIAL"/>
    <property type="match status" value="1"/>
</dbReference>
<evidence type="ECO:0000313" key="4">
    <source>
        <dbReference type="Proteomes" id="UP001596296"/>
    </source>
</evidence>
<dbReference type="PANTHER" id="PTHR43048">
    <property type="entry name" value="METHYLMALONYL-COA EPIMERASE"/>
    <property type="match status" value="1"/>
</dbReference>
<dbReference type="SUPFAM" id="SSF54593">
    <property type="entry name" value="Glyoxalase/Bleomycin resistance protein/Dihydroxybiphenyl dioxygenase"/>
    <property type="match status" value="1"/>
</dbReference>
<dbReference type="PROSITE" id="PS51819">
    <property type="entry name" value="VOC"/>
    <property type="match status" value="1"/>
</dbReference>
<evidence type="ECO:0000259" key="2">
    <source>
        <dbReference type="PROSITE" id="PS51819"/>
    </source>
</evidence>
<evidence type="ECO:0000313" key="3">
    <source>
        <dbReference type="EMBL" id="MFC6892914.1"/>
    </source>
</evidence>
<reference evidence="3 4" key="1">
    <citation type="journal article" date="2019" name="Int. J. Syst. Evol. Microbiol.">
        <title>The Global Catalogue of Microorganisms (GCM) 10K type strain sequencing project: providing services to taxonomists for standard genome sequencing and annotation.</title>
        <authorList>
            <consortium name="The Broad Institute Genomics Platform"/>
            <consortium name="The Broad Institute Genome Sequencing Center for Infectious Disease"/>
            <person name="Wu L."/>
            <person name="Ma J."/>
        </authorList>
    </citation>
    <scope>NUCLEOTIDE SEQUENCE [LARGE SCALE GENOMIC DNA]</scope>
    <source>
        <strain evidence="3 4">SKJ47</strain>
    </source>
</reference>
<dbReference type="GO" id="GO:0046872">
    <property type="term" value="F:metal ion binding"/>
    <property type="evidence" value="ECO:0007669"/>
    <property type="project" value="UniProtKB-KW"/>
</dbReference>
<gene>
    <name evidence="3" type="ORF">ACFQE9_09900</name>
</gene>
<dbReference type="EMBL" id="JBHSXL010000009">
    <property type="protein sequence ID" value="MFC6892914.1"/>
    <property type="molecule type" value="Genomic_DNA"/>
</dbReference>
<dbReference type="InterPro" id="IPR004360">
    <property type="entry name" value="Glyas_Fos-R_dOase_dom"/>
</dbReference>
<dbReference type="AlphaFoldDB" id="A0ABD5UTN0"/>
<dbReference type="Proteomes" id="UP001596296">
    <property type="component" value="Unassembled WGS sequence"/>
</dbReference>
<feature type="domain" description="VOC" evidence="2">
    <location>
        <begin position="4"/>
        <end position="141"/>
    </location>
</feature>
<keyword evidence="1" id="KW-0479">Metal-binding</keyword>
<dbReference type="InterPro" id="IPR029068">
    <property type="entry name" value="Glyas_Bleomycin-R_OHBP_Dase"/>
</dbReference>
<dbReference type="InterPro" id="IPR037523">
    <property type="entry name" value="VOC_core"/>
</dbReference>
<protein>
    <submittedName>
        <fullName evidence="3">VOC family protein</fullName>
    </submittedName>
</protein>
<dbReference type="Gene3D" id="3.10.180.10">
    <property type="entry name" value="2,3-Dihydroxybiphenyl 1,2-Dioxygenase, domain 1"/>
    <property type="match status" value="1"/>
</dbReference>